<accession>A0A3N0DZE0</accession>
<dbReference type="NCBIfam" id="TIGR03725">
    <property type="entry name" value="T6A_YeaZ"/>
    <property type="match status" value="1"/>
</dbReference>
<dbReference type="GO" id="GO:0005829">
    <property type="term" value="C:cytosol"/>
    <property type="evidence" value="ECO:0007669"/>
    <property type="project" value="TreeGrafter"/>
</dbReference>
<dbReference type="GO" id="GO:0016740">
    <property type="term" value="F:transferase activity"/>
    <property type="evidence" value="ECO:0007669"/>
    <property type="project" value="UniProtKB-KW"/>
</dbReference>
<evidence type="ECO:0000259" key="1">
    <source>
        <dbReference type="Pfam" id="PF00814"/>
    </source>
</evidence>
<proteinExistence type="predicted"/>
<comment type="caution">
    <text evidence="2">The sequence shown here is derived from an EMBL/GenBank/DDBJ whole genome shotgun (WGS) entry which is preliminary data.</text>
</comment>
<dbReference type="SUPFAM" id="SSF53067">
    <property type="entry name" value="Actin-like ATPase domain"/>
    <property type="match status" value="2"/>
</dbReference>
<keyword evidence="3" id="KW-1185">Reference proteome</keyword>
<dbReference type="AlphaFoldDB" id="A0A3N0DZE0"/>
<dbReference type="InterPro" id="IPR022496">
    <property type="entry name" value="T6A_TsaB"/>
</dbReference>
<dbReference type="InterPro" id="IPR000905">
    <property type="entry name" value="Gcp-like_dom"/>
</dbReference>
<dbReference type="EMBL" id="RJSG01000001">
    <property type="protein sequence ID" value="RNL80964.1"/>
    <property type="molecule type" value="Genomic_DNA"/>
</dbReference>
<dbReference type="GO" id="GO:0002949">
    <property type="term" value="P:tRNA threonylcarbamoyladenosine modification"/>
    <property type="evidence" value="ECO:0007669"/>
    <property type="project" value="InterPro"/>
</dbReference>
<reference evidence="2 3" key="1">
    <citation type="submission" date="2018-11" db="EMBL/GenBank/DDBJ databases">
        <authorList>
            <person name="Li F."/>
        </authorList>
    </citation>
    <scope>NUCLEOTIDE SEQUENCE [LARGE SCALE GENOMIC DNA]</scope>
    <source>
        <strain evidence="2 3">KIS18-7</strain>
    </source>
</reference>
<name>A0A3N0DZE0_9ACTN</name>
<gene>
    <name evidence="2" type="primary">tsaB</name>
    <name evidence="2" type="ORF">EFL95_00840</name>
</gene>
<keyword evidence="2" id="KW-0808">Transferase</keyword>
<dbReference type="OrthoDB" id="9809995at2"/>
<evidence type="ECO:0000313" key="2">
    <source>
        <dbReference type="EMBL" id="RNL80964.1"/>
    </source>
</evidence>
<dbReference type="InterPro" id="IPR043129">
    <property type="entry name" value="ATPase_NBD"/>
</dbReference>
<dbReference type="PANTHER" id="PTHR11735">
    <property type="entry name" value="TRNA N6-ADENOSINE THREONYLCARBAMOYLTRANSFERASE"/>
    <property type="match status" value="1"/>
</dbReference>
<dbReference type="RefSeq" id="WP_123232172.1">
    <property type="nucleotide sequence ID" value="NZ_RJSG01000001.1"/>
</dbReference>
<dbReference type="Pfam" id="PF00814">
    <property type="entry name" value="TsaD"/>
    <property type="match status" value="1"/>
</dbReference>
<dbReference type="Gene3D" id="3.30.420.40">
    <property type="match status" value="2"/>
</dbReference>
<protein>
    <submittedName>
        <fullName evidence="2">tRNA (Adenosine(37)-N6)-threonylcarbamoyltransferase complex dimerization subunit type 1 TsaB</fullName>
    </submittedName>
</protein>
<dbReference type="CDD" id="cd24032">
    <property type="entry name" value="ASKHA_NBD_TsaB"/>
    <property type="match status" value="1"/>
</dbReference>
<dbReference type="PANTHER" id="PTHR11735:SF11">
    <property type="entry name" value="TRNA THREONYLCARBAMOYLADENOSINE BIOSYNTHESIS PROTEIN TSAB"/>
    <property type="match status" value="1"/>
</dbReference>
<organism evidence="2 3">
    <name type="scientific">Nocardioides marmorisolisilvae</name>
    <dbReference type="NCBI Taxonomy" id="1542737"/>
    <lineage>
        <taxon>Bacteria</taxon>
        <taxon>Bacillati</taxon>
        <taxon>Actinomycetota</taxon>
        <taxon>Actinomycetes</taxon>
        <taxon>Propionibacteriales</taxon>
        <taxon>Nocardioidaceae</taxon>
        <taxon>Nocardioides</taxon>
    </lineage>
</organism>
<evidence type="ECO:0000313" key="3">
    <source>
        <dbReference type="Proteomes" id="UP000277094"/>
    </source>
</evidence>
<feature type="domain" description="Gcp-like" evidence="1">
    <location>
        <begin position="32"/>
        <end position="143"/>
    </location>
</feature>
<sequence length="204" mass="21380">MLLAFDTATPHVTVALHDGDRVVAEYASSEAMRHGEMLAPGIADVLAQAGATSRDVSAVAVGVGPGPFTGLRVGLVTARTMAFALGIPVYGVCTLDILAAEAMDAGHDEFSIATDARRKEVYLASYASRQRIGGPDVVKPAEAATDALVIGRGALLYPEAFPNSAGPEHPDAAVLCDVVVRERFALLDPEPLYLRRPDAIERAS</sequence>
<dbReference type="Proteomes" id="UP000277094">
    <property type="component" value="Unassembled WGS sequence"/>
</dbReference>